<evidence type="ECO:0000256" key="1">
    <source>
        <dbReference type="SAM" id="Phobius"/>
    </source>
</evidence>
<sequence length="355" mass="38473">MVLKAFVLQHRYVIIDYAVLVMVVAVCVPFLALVPGSRPYGATVIGWTLAFTFHLWRRLPWERAHVRRTAHRRADRCMRERGVGNVHRRTESSDTTALWILSAMVHREDGGNCLPGDKYGRGGEEDSSFEWGPGRWTPQKLLQDTTRDSISPLRCPTPWKEREEAAAAAAEGEGGNAHLMISQGSTSLRGASPLPRISASALESSSQFLALSASASPTRSLPLPEPEKGELYVRRSHEPFTHVSRHPPSSMEDSAASVSSPTLSAIAADEFVLSAAVPFPSLSPASSCQTHGYVPPSLGVSRSTSPLLLDHEADTPASVSMASTVRSPSRISILSSNVRRQGALTHVPRGSLREG</sequence>
<organism evidence="2 3">
    <name type="scientific">Leptomonas pyrrhocoris</name>
    <name type="common">Firebug parasite</name>
    <dbReference type="NCBI Taxonomy" id="157538"/>
    <lineage>
        <taxon>Eukaryota</taxon>
        <taxon>Discoba</taxon>
        <taxon>Euglenozoa</taxon>
        <taxon>Kinetoplastea</taxon>
        <taxon>Metakinetoplastina</taxon>
        <taxon>Trypanosomatida</taxon>
        <taxon>Trypanosomatidae</taxon>
        <taxon>Leishmaniinae</taxon>
        <taxon>Leptomonas</taxon>
    </lineage>
</organism>
<dbReference type="VEuPathDB" id="TriTrypDB:LpyrH10_03_2050"/>
<dbReference type="AlphaFoldDB" id="A0A0M9G7D1"/>
<dbReference type="OrthoDB" id="10578537at2759"/>
<evidence type="ECO:0000313" key="2">
    <source>
        <dbReference type="EMBL" id="KPA83859.1"/>
    </source>
</evidence>
<dbReference type="OMA" id="AFTFHLW"/>
<protein>
    <recommendedName>
        <fullName evidence="4">Transmembrane protein</fullName>
    </recommendedName>
</protein>
<evidence type="ECO:0008006" key="4">
    <source>
        <dbReference type="Google" id="ProtNLM"/>
    </source>
</evidence>
<accession>A0A0M9G7D1</accession>
<gene>
    <name evidence="2" type="ORF">ABB37_02054</name>
</gene>
<dbReference type="Proteomes" id="UP000037923">
    <property type="component" value="Unassembled WGS sequence"/>
</dbReference>
<reference evidence="2 3" key="1">
    <citation type="submission" date="2015-07" db="EMBL/GenBank/DDBJ databases">
        <title>High-quality genome of monoxenous trypanosomatid Leptomonas pyrrhocoris.</title>
        <authorList>
            <person name="Flegontov P."/>
            <person name="Butenko A."/>
            <person name="Firsov S."/>
            <person name="Vlcek C."/>
            <person name="Logacheva M.D."/>
            <person name="Field M."/>
            <person name="Filatov D."/>
            <person name="Flegontova O."/>
            <person name="Gerasimov E."/>
            <person name="Jackson A.P."/>
            <person name="Kelly S."/>
            <person name="Opperdoes F."/>
            <person name="O'Reilly A."/>
            <person name="Votypka J."/>
            <person name="Yurchenko V."/>
            <person name="Lukes J."/>
        </authorList>
    </citation>
    <scope>NUCLEOTIDE SEQUENCE [LARGE SCALE GENOMIC DNA]</scope>
    <source>
        <strain evidence="2">H10</strain>
    </source>
</reference>
<keyword evidence="1" id="KW-0812">Transmembrane</keyword>
<keyword evidence="3" id="KW-1185">Reference proteome</keyword>
<name>A0A0M9G7D1_LEPPY</name>
<keyword evidence="1" id="KW-0472">Membrane</keyword>
<evidence type="ECO:0000313" key="3">
    <source>
        <dbReference type="Proteomes" id="UP000037923"/>
    </source>
</evidence>
<dbReference type="EMBL" id="LGTL01000003">
    <property type="protein sequence ID" value="KPA83859.1"/>
    <property type="molecule type" value="Genomic_DNA"/>
</dbReference>
<dbReference type="GeneID" id="26902349"/>
<proteinExistence type="predicted"/>
<dbReference type="RefSeq" id="XP_015662298.1">
    <property type="nucleotide sequence ID" value="XM_015798820.1"/>
</dbReference>
<feature type="transmembrane region" description="Helical" evidence="1">
    <location>
        <begin position="12"/>
        <end position="34"/>
    </location>
</feature>
<comment type="caution">
    <text evidence="2">The sequence shown here is derived from an EMBL/GenBank/DDBJ whole genome shotgun (WGS) entry which is preliminary data.</text>
</comment>
<keyword evidence="1" id="KW-1133">Transmembrane helix</keyword>